<keyword evidence="15" id="KW-1185">Reference proteome</keyword>
<comment type="similarity">
    <text evidence="2">Belongs to the TMEM175 family.</text>
</comment>
<dbReference type="Proteomes" id="UP000249828">
    <property type="component" value="Unassembled WGS sequence"/>
</dbReference>
<comment type="caution">
    <text evidence="14">The sequence shown here is derived from an EMBL/GenBank/DDBJ whole genome shotgun (WGS) entry which is preliminary data.</text>
</comment>
<evidence type="ECO:0000256" key="9">
    <source>
        <dbReference type="ARBA" id="ARBA00023065"/>
    </source>
</evidence>
<evidence type="ECO:0000256" key="11">
    <source>
        <dbReference type="ARBA" id="ARBA00023303"/>
    </source>
</evidence>
<evidence type="ECO:0000256" key="7">
    <source>
        <dbReference type="ARBA" id="ARBA00022958"/>
    </source>
</evidence>
<keyword evidence="11" id="KW-0407">Ion channel</keyword>
<evidence type="ECO:0000256" key="8">
    <source>
        <dbReference type="ARBA" id="ARBA00022989"/>
    </source>
</evidence>
<dbReference type="GO" id="GO:0016020">
    <property type="term" value="C:membrane"/>
    <property type="evidence" value="ECO:0007669"/>
    <property type="project" value="UniProtKB-SubCell"/>
</dbReference>
<evidence type="ECO:0000256" key="10">
    <source>
        <dbReference type="ARBA" id="ARBA00023136"/>
    </source>
</evidence>
<evidence type="ECO:0000256" key="4">
    <source>
        <dbReference type="ARBA" id="ARBA00022538"/>
    </source>
</evidence>
<evidence type="ECO:0000256" key="13">
    <source>
        <dbReference type="SAM" id="Phobius"/>
    </source>
</evidence>
<gene>
    <name evidence="14" type="ORF">CI088_02725</name>
</gene>
<name>A0A2W4A6J5_9ENTE</name>
<comment type="subcellular location">
    <subcellularLocation>
        <location evidence="1">Membrane</location>
        <topology evidence="1">Multi-pass membrane protein</topology>
    </subcellularLocation>
</comment>
<dbReference type="EMBL" id="PIEU01000027">
    <property type="protein sequence ID" value="PZL76643.1"/>
    <property type="molecule type" value="Genomic_DNA"/>
</dbReference>
<evidence type="ECO:0000256" key="6">
    <source>
        <dbReference type="ARBA" id="ARBA00022826"/>
    </source>
</evidence>
<dbReference type="AlphaFoldDB" id="A0A2W4A6J5"/>
<evidence type="ECO:0000256" key="2">
    <source>
        <dbReference type="ARBA" id="ARBA00006920"/>
    </source>
</evidence>
<evidence type="ECO:0008006" key="16">
    <source>
        <dbReference type="Google" id="ProtNLM"/>
    </source>
</evidence>
<evidence type="ECO:0000256" key="12">
    <source>
        <dbReference type="ARBA" id="ARBA00034430"/>
    </source>
</evidence>
<feature type="transmembrane region" description="Helical" evidence="13">
    <location>
        <begin position="7"/>
        <end position="23"/>
    </location>
</feature>
<evidence type="ECO:0000256" key="1">
    <source>
        <dbReference type="ARBA" id="ARBA00004141"/>
    </source>
</evidence>
<keyword evidence="5 13" id="KW-0812">Transmembrane</keyword>
<reference evidence="14 15" key="1">
    <citation type="submission" date="2017-11" db="EMBL/GenBank/DDBJ databases">
        <title>Draft genome sequence of Enterococcus plantarum TRW2 strain isolated from lettuce.</title>
        <authorList>
            <person name="Kim E.B."/>
            <person name="Marco M.L."/>
            <person name="Williams T.R."/>
            <person name="You I.H."/>
        </authorList>
    </citation>
    <scope>NUCLEOTIDE SEQUENCE [LARGE SCALE GENOMIC DNA]</scope>
    <source>
        <strain evidence="14 15">TRW2</strain>
    </source>
</reference>
<keyword evidence="7" id="KW-0630">Potassium</keyword>
<keyword evidence="9" id="KW-0406">Ion transport</keyword>
<dbReference type="RefSeq" id="WP_111247121.1">
    <property type="nucleotide sequence ID" value="NZ_PIEU01000027.1"/>
</dbReference>
<keyword evidence="10 13" id="KW-0472">Membrane</keyword>
<dbReference type="InterPro" id="IPR010617">
    <property type="entry name" value="TMEM175-like"/>
</dbReference>
<comment type="catalytic activity">
    <reaction evidence="12">
        <text>K(+)(in) = K(+)(out)</text>
        <dbReference type="Rhea" id="RHEA:29463"/>
        <dbReference type="ChEBI" id="CHEBI:29103"/>
    </reaction>
</comment>
<evidence type="ECO:0000256" key="3">
    <source>
        <dbReference type="ARBA" id="ARBA00022448"/>
    </source>
</evidence>
<keyword evidence="6" id="KW-0631">Potassium channel</keyword>
<proteinExistence type="inferred from homology"/>
<keyword evidence="4" id="KW-0633">Potassium transport</keyword>
<evidence type="ECO:0000313" key="14">
    <source>
        <dbReference type="EMBL" id="PZL76643.1"/>
    </source>
</evidence>
<keyword evidence="8 13" id="KW-1133">Transmembrane helix</keyword>
<protein>
    <recommendedName>
        <fullName evidence="16">DUF1211 domain-containing protein</fullName>
    </recommendedName>
</protein>
<dbReference type="Pfam" id="PF06736">
    <property type="entry name" value="TMEM175"/>
    <property type="match status" value="1"/>
</dbReference>
<accession>A0A2W4A6J5</accession>
<organism evidence="14 15">
    <name type="scientific">Enterococcus plantarum</name>
    <dbReference type="NCBI Taxonomy" id="1077675"/>
    <lineage>
        <taxon>Bacteria</taxon>
        <taxon>Bacillati</taxon>
        <taxon>Bacillota</taxon>
        <taxon>Bacilli</taxon>
        <taxon>Lactobacillales</taxon>
        <taxon>Enterococcaceae</taxon>
        <taxon>Enterococcus</taxon>
    </lineage>
</organism>
<evidence type="ECO:0000313" key="15">
    <source>
        <dbReference type="Proteomes" id="UP000249828"/>
    </source>
</evidence>
<sequence length="83" mass="9751">MSKERLTTFIDAVLAIVMTILVLELRKPNPVTLNGFLDLKENFFAYILIFFWLGTMWGNLHNEWYSIKRINGRTVWATIISLM</sequence>
<feature type="transmembrane region" description="Helical" evidence="13">
    <location>
        <begin position="43"/>
        <end position="60"/>
    </location>
</feature>
<dbReference type="GO" id="GO:0005267">
    <property type="term" value="F:potassium channel activity"/>
    <property type="evidence" value="ECO:0007669"/>
    <property type="project" value="UniProtKB-KW"/>
</dbReference>
<dbReference type="GO" id="GO:0015252">
    <property type="term" value="F:proton channel activity"/>
    <property type="evidence" value="ECO:0007669"/>
    <property type="project" value="InterPro"/>
</dbReference>
<keyword evidence="3" id="KW-0813">Transport</keyword>
<evidence type="ECO:0000256" key="5">
    <source>
        <dbReference type="ARBA" id="ARBA00022692"/>
    </source>
</evidence>